<sequence length="294" mass="31059">MRWTDPTGGLYLSATAGSAAASAVPASTTTSCVCCLFTLLLPSALFFSCARCGGCAFAANPLRSFPAANLNTRLVIGHRDRGRISKGGELCFENISVLGLGFQRDEGCLGCGLSRLHLLLGVVLPPVTLGAGDFGLGAQALGVVSGAGGIGIHLTVRLDESVHRAQARQEIISTTGFSREEEFQGGVALAGTVLLRDEDAQFLRGSFCPGGLRISLRLERFCPIDSVLICFDGEHVLLAESLGFSLLGLHIGLQRPDERLDAGDLRVLRRLVTSCPFHVVPRRVLGGKSRVARS</sequence>
<dbReference type="AlphaFoldDB" id="A0A177K9U1"/>
<name>A0A177K9U1_9MICO</name>
<comment type="caution">
    <text evidence="1">The sequence shown here is derived from an EMBL/GenBank/DDBJ whole genome shotgun (WGS) entry which is preliminary data.</text>
</comment>
<accession>A0A177K9U1</accession>
<reference evidence="1 2" key="1">
    <citation type="submission" date="2016-02" db="EMBL/GenBank/DDBJ databases">
        <authorList>
            <person name="Wen L."/>
            <person name="He K."/>
            <person name="Yang H."/>
        </authorList>
    </citation>
    <scope>NUCLEOTIDE SEQUENCE [LARGE SCALE GENOMIC DNA]</scope>
    <source>
        <strain evidence="1 2">CD11_3</strain>
    </source>
</reference>
<evidence type="ECO:0000313" key="1">
    <source>
        <dbReference type="EMBL" id="OAH50143.1"/>
    </source>
</evidence>
<protein>
    <submittedName>
        <fullName evidence="1">Uncharacterized protein</fullName>
    </submittedName>
</protein>
<dbReference type="Proteomes" id="UP000076998">
    <property type="component" value="Unassembled WGS sequence"/>
</dbReference>
<dbReference type="PROSITE" id="PS51257">
    <property type="entry name" value="PROKAR_LIPOPROTEIN"/>
    <property type="match status" value="1"/>
</dbReference>
<evidence type="ECO:0000313" key="2">
    <source>
        <dbReference type="Proteomes" id="UP000076998"/>
    </source>
</evidence>
<dbReference type="EMBL" id="LSTV01000002">
    <property type="protein sequence ID" value="OAH50143.1"/>
    <property type="molecule type" value="Genomic_DNA"/>
</dbReference>
<proteinExistence type="predicted"/>
<organism evidence="1 2">
    <name type="scientific">Microbacterium oleivorans</name>
    <dbReference type="NCBI Taxonomy" id="273677"/>
    <lineage>
        <taxon>Bacteria</taxon>
        <taxon>Bacillati</taxon>
        <taxon>Actinomycetota</taxon>
        <taxon>Actinomycetes</taxon>
        <taxon>Micrococcales</taxon>
        <taxon>Microbacteriaceae</taxon>
        <taxon>Microbacterium</taxon>
    </lineage>
</organism>
<gene>
    <name evidence="1" type="ORF">AYL44_06650</name>
</gene>